<dbReference type="Gene3D" id="3.80.10.10">
    <property type="entry name" value="Ribonuclease Inhibitor"/>
    <property type="match status" value="1"/>
</dbReference>
<sequence>MPTTPCHLCHADHATPYHAISVVPCCAVPSTPCHLCQLCHADHTTPCHIHGAVPCQPHHATCANCATLSAPRHAISMVPRCAMPTTPCHLCHADHATPHHAISMVPCRATPCPSHHPKHPALTPACAPPSAPQGCAALAWRWRHSLRELDLAGLCFGEQDLAQALAAFGPAAPLRSLELAGTRVAPEALSALLLRCPSLLYLDVSSCRRLPRGTKRAHRGRAELGRCLRLLLGAGVC</sequence>
<dbReference type="Proteomes" id="UP000694556">
    <property type="component" value="Unassembled WGS sequence"/>
</dbReference>
<dbReference type="InterPro" id="IPR032675">
    <property type="entry name" value="LRR_dom_sf"/>
</dbReference>
<dbReference type="SUPFAM" id="SSF52047">
    <property type="entry name" value="RNI-like"/>
    <property type="match status" value="1"/>
</dbReference>
<dbReference type="AlphaFoldDB" id="A0A8C3BR80"/>
<reference evidence="1" key="1">
    <citation type="submission" date="2025-08" db="UniProtKB">
        <authorList>
            <consortium name="Ensembl"/>
        </authorList>
    </citation>
    <scope>IDENTIFICATION</scope>
</reference>
<dbReference type="Ensembl" id="ENSCMMT00000009809.1">
    <property type="protein sequence ID" value="ENSCMMP00000008897.1"/>
    <property type="gene ID" value="ENSCMMG00000005654.1"/>
</dbReference>
<evidence type="ECO:0000313" key="1">
    <source>
        <dbReference type="Ensembl" id="ENSCMMP00000008897.1"/>
    </source>
</evidence>
<name>A0A8C3BR80_CAIMO</name>
<reference evidence="1" key="2">
    <citation type="submission" date="2025-09" db="UniProtKB">
        <authorList>
            <consortium name="Ensembl"/>
        </authorList>
    </citation>
    <scope>IDENTIFICATION</scope>
</reference>
<accession>A0A8C3BR80</accession>
<organism evidence="1 2">
    <name type="scientific">Cairina moschata</name>
    <name type="common">Muscovy duck</name>
    <dbReference type="NCBI Taxonomy" id="8855"/>
    <lineage>
        <taxon>Eukaryota</taxon>
        <taxon>Metazoa</taxon>
        <taxon>Chordata</taxon>
        <taxon>Craniata</taxon>
        <taxon>Vertebrata</taxon>
        <taxon>Euteleostomi</taxon>
        <taxon>Archelosauria</taxon>
        <taxon>Archosauria</taxon>
        <taxon>Dinosauria</taxon>
        <taxon>Saurischia</taxon>
        <taxon>Theropoda</taxon>
        <taxon>Coelurosauria</taxon>
        <taxon>Aves</taxon>
        <taxon>Neognathae</taxon>
        <taxon>Galloanserae</taxon>
        <taxon>Anseriformes</taxon>
        <taxon>Anatidae</taxon>
        <taxon>Anatinae</taxon>
        <taxon>Cairina</taxon>
    </lineage>
</organism>
<keyword evidence="2" id="KW-1185">Reference proteome</keyword>
<protein>
    <submittedName>
        <fullName evidence="1">Uncharacterized protein</fullName>
    </submittedName>
</protein>
<proteinExistence type="predicted"/>
<evidence type="ECO:0000313" key="2">
    <source>
        <dbReference type="Proteomes" id="UP000694556"/>
    </source>
</evidence>